<organism evidence="6 7">
    <name type="scientific">Meloidogyne enterolobii</name>
    <name type="common">Root-knot nematode worm</name>
    <name type="synonym">Meloidogyne mayaguensis</name>
    <dbReference type="NCBI Taxonomy" id="390850"/>
    <lineage>
        <taxon>Eukaryota</taxon>
        <taxon>Metazoa</taxon>
        <taxon>Ecdysozoa</taxon>
        <taxon>Nematoda</taxon>
        <taxon>Chromadorea</taxon>
        <taxon>Rhabditida</taxon>
        <taxon>Tylenchina</taxon>
        <taxon>Tylenchomorpha</taxon>
        <taxon>Tylenchoidea</taxon>
        <taxon>Meloidogynidae</taxon>
        <taxon>Meloidogyninae</taxon>
        <taxon>Meloidogyne</taxon>
    </lineage>
</organism>
<protein>
    <recommendedName>
        <fullName evidence="5">RING-type domain-containing protein</fullName>
    </recommendedName>
</protein>
<dbReference type="AlphaFoldDB" id="A0A6V7XXL8"/>
<evidence type="ECO:0000259" key="5">
    <source>
        <dbReference type="PROSITE" id="PS50089"/>
    </source>
</evidence>
<dbReference type="PROSITE" id="PS50089">
    <property type="entry name" value="ZF_RING_2"/>
    <property type="match status" value="1"/>
</dbReference>
<evidence type="ECO:0000256" key="4">
    <source>
        <dbReference type="SAM" id="MobiDB-lite"/>
    </source>
</evidence>
<keyword evidence="1 3" id="KW-0863">Zinc-finger</keyword>
<dbReference type="EMBL" id="CAJEWN010002522">
    <property type="protein sequence ID" value="CAD2204102.1"/>
    <property type="molecule type" value="Genomic_DNA"/>
</dbReference>
<gene>
    <name evidence="6" type="ORF">MENT_LOCUS57822</name>
</gene>
<feature type="region of interest" description="Disordered" evidence="4">
    <location>
        <begin position="1"/>
        <end position="24"/>
    </location>
</feature>
<evidence type="ECO:0000313" key="6">
    <source>
        <dbReference type="EMBL" id="CAD2204102.1"/>
    </source>
</evidence>
<keyword evidence="2" id="KW-0862">Zinc</keyword>
<feature type="domain" description="RING-type" evidence="5">
    <location>
        <begin position="447"/>
        <end position="488"/>
    </location>
</feature>
<dbReference type="SMART" id="SM00184">
    <property type="entry name" value="RING"/>
    <property type="match status" value="1"/>
</dbReference>
<dbReference type="Gene3D" id="3.30.40.10">
    <property type="entry name" value="Zinc/RING finger domain, C3HC4 (zinc finger)"/>
    <property type="match status" value="1"/>
</dbReference>
<evidence type="ECO:0000256" key="2">
    <source>
        <dbReference type="ARBA" id="ARBA00022833"/>
    </source>
</evidence>
<evidence type="ECO:0000256" key="3">
    <source>
        <dbReference type="PROSITE-ProRule" id="PRU00175"/>
    </source>
</evidence>
<dbReference type="Pfam" id="PF13639">
    <property type="entry name" value="zf-RING_2"/>
    <property type="match status" value="1"/>
</dbReference>
<dbReference type="OrthoDB" id="8062037at2759"/>
<dbReference type="InterPro" id="IPR001841">
    <property type="entry name" value="Znf_RING"/>
</dbReference>
<comment type="caution">
    <text evidence="6">The sequence shown here is derived from an EMBL/GenBank/DDBJ whole genome shotgun (WGS) entry which is preliminary data.</text>
</comment>
<accession>A0A6V7XXL8</accession>
<dbReference type="Proteomes" id="UP000580250">
    <property type="component" value="Unassembled WGS sequence"/>
</dbReference>
<dbReference type="GO" id="GO:0008270">
    <property type="term" value="F:zinc ion binding"/>
    <property type="evidence" value="ECO:0007669"/>
    <property type="project" value="UniProtKB-KW"/>
</dbReference>
<dbReference type="CDD" id="cd16448">
    <property type="entry name" value="RING-H2"/>
    <property type="match status" value="1"/>
</dbReference>
<reference evidence="6 7" key="1">
    <citation type="submission" date="2020-08" db="EMBL/GenBank/DDBJ databases">
        <authorList>
            <person name="Koutsovoulos G."/>
            <person name="Danchin GJ E."/>
        </authorList>
    </citation>
    <scope>NUCLEOTIDE SEQUENCE [LARGE SCALE GENOMIC DNA]</scope>
</reference>
<dbReference type="SUPFAM" id="SSF57850">
    <property type="entry name" value="RING/U-box"/>
    <property type="match status" value="1"/>
</dbReference>
<name>A0A6V7XXL8_MELEN</name>
<evidence type="ECO:0000313" key="7">
    <source>
        <dbReference type="Proteomes" id="UP000580250"/>
    </source>
</evidence>
<dbReference type="InterPro" id="IPR013083">
    <property type="entry name" value="Znf_RING/FYVE/PHD"/>
</dbReference>
<proteinExistence type="predicted"/>
<keyword evidence="1 3" id="KW-0479">Metal-binding</keyword>
<evidence type="ECO:0000256" key="1">
    <source>
        <dbReference type="ARBA" id="ARBA00022771"/>
    </source>
</evidence>
<sequence length="499" mass="55603">MAPAPRRVVPDTQANQMAPASQQQRVMATGQRRVVADTQANQMASDVSQVIIGTQTNQTDREIVSQMCHATQPNQMVRETDSQMLRATQPNQVVRETDSQMLRATQPNQMVRETGSQMVRATQPNQMIRETGSQMISVRQADQMALGIASQPAPLEEYDRMPLEIAAQIIEKRQNRYVGQQPEGARYITVDYMTGCTSTDLFMLQWEKDQILTELIGDVVYAHRGPTAKNAWDRGDVQLEIGRPGEKEKVCVFAWKHNASRLEGAKINTRVKLCNLVVVPETGARHLWSGSVDIKLRFVSASTLEILDNGNFEQDQNIELGPSTSAAAAAVASVLSNQIGAGASVENQNDAIEDSSASQQNASRNVQQPIRLRDILSTAGHTPPPLNYSIPRVIRDEEREFAEMYRGQGHVSDHYIAPGGLSMARRDTIMNSSIKLPSNFISDGTLCGPCNMEFAPQQNIIILQCNHKIHRKCFWNLSRNFNFCPLCRQEMGPRTENNE</sequence>
<feature type="compositionally biased region" description="Polar residues" evidence="4">
    <location>
        <begin position="12"/>
        <end position="24"/>
    </location>
</feature>